<keyword evidence="4" id="KW-0963">Cytoplasm</keyword>
<dbReference type="PANTHER" id="PTHR20275">
    <property type="entry name" value="NAD KINASE"/>
    <property type="match status" value="1"/>
</dbReference>
<dbReference type="CDD" id="cd22160">
    <property type="entry name" value="F-box_AtFBL13-like"/>
    <property type="match status" value="1"/>
</dbReference>
<dbReference type="GO" id="GO:0042736">
    <property type="term" value="F:NADH kinase activity"/>
    <property type="evidence" value="ECO:0007669"/>
    <property type="project" value="UniProtKB-EC"/>
</dbReference>
<dbReference type="FunFam" id="3.40.50.10330:FF:000027">
    <property type="entry name" value="NADH kinase"/>
    <property type="match status" value="1"/>
</dbReference>
<evidence type="ECO:0000256" key="6">
    <source>
        <dbReference type="ARBA" id="ARBA00022741"/>
    </source>
</evidence>
<keyword evidence="7" id="KW-0418">Kinase</keyword>
<keyword evidence="15" id="KW-1185">Reference proteome</keyword>
<evidence type="ECO:0000256" key="5">
    <source>
        <dbReference type="ARBA" id="ARBA00022679"/>
    </source>
</evidence>
<keyword evidence="10" id="KW-0520">NAD</keyword>
<gene>
    <name evidence="14" type="ORF">NC653_027769</name>
</gene>
<dbReference type="InterPro" id="IPR001810">
    <property type="entry name" value="F-box_dom"/>
</dbReference>
<keyword evidence="5" id="KW-0808">Transferase</keyword>
<keyword evidence="6" id="KW-0547">Nucleotide-binding</keyword>
<organism evidence="14 15">
    <name type="scientific">Populus alba x Populus x berolinensis</name>
    <dbReference type="NCBI Taxonomy" id="444605"/>
    <lineage>
        <taxon>Eukaryota</taxon>
        <taxon>Viridiplantae</taxon>
        <taxon>Streptophyta</taxon>
        <taxon>Embryophyta</taxon>
        <taxon>Tracheophyta</taxon>
        <taxon>Spermatophyta</taxon>
        <taxon>Magnoliopsida</taxon>
        <taxon>eudicotyledons</taxon>
        <taxon>Gunneridae</taxon>
        <taxon>Pentapetalae</taxon>
        <taxon>rosids</taxon>
        <taxon>fabids</taxon>
        <taxon>Malpighiales</taxon>
        <taxon>Salicaceae</taxon>
        <taxon>Saliceae</taxon>
        <taxon>Populus</taxon>
    </lineage>
</organism>
<protein>
    <recommendedName>
        <fullName evidence="11">NADH kinase</fullName>
        <ecNumber evidence="11">2.7.1.86</ecNumber>
    </recommendedName>
</protein>
<evidence type="ECO:0000256" key="7">
    <source>
        <dbReference type="ARBA" id="ARBA00022777"/>
    </source>
</evidence>
<comment type="subunit">
    <text evidence="3">Homodimer.</text>
</comment>
<dbReference type="Gene3D" id="1.20.1280.50">
    <property type="match status" value="1"/>
</dbReference>
<proteinExistence type="inferred from homology"/>
<comment type="caution">
    <text evidence="14">The sequence shown here is derived from an EMBL/GenBank/DDBJ whole genome shotgun (WGS) entry which is preliminary data.</text>
</comment>
<dbReference type="AlphaFoldDB" id="A0AAD6M685"/>
<dbReference type="Gene3D" id="2.60.200.30">
    <property type="entry name" value="Probable inorganic polyphosphate/atp-NAD kinase, domain 2"/>
    <property type="match status" value="1"/>
</dbReference>
<dbReference type="PROSITE" id="PS50181">
    <property type="entry name" value="FBOX"/>
    <property type="match status" value="1"/>
</dbReference>
<keyword evidence="9" id="KW-0521">NADP</keyword>
<accession>A0AAD6M685</accession>
<name>A0AAD6M685_9ROSI</name>
<dbReference type="InterPro" id="IPR017438">
    <property type="entry name" value="ATP-NAD_kinase_N"/>
</dbReference>
<dbReference type="GO" id="GO:0005524">
    <property type="term" value="F:ATP binding"/>
    <property type="evidence" value="ECO:0007669"/>
    <property type="project" value="UniProtKB-KW"/>
</dbReference>
<dbReference type="SUPFAM" id="SSF52047">
    <property type="entry name" value="RNI-like"/>
    <property type="match status" value="1"/>
</dbReference>
<evidence type="ECO:0000256" key="12">
    <source>
        <dbReference type="SAM" id="MobiDB-lite"/>
    </source>
</evidence>
<evidence type="ECO:0000256" key="2">
    <source>
        <dbReference type="ARBA" id="ARBA00010995"/>
    </source>
</evidence>
<dbReference type="InterPro" id="IPR032675">
    <property type="entry name" value="LRR_dom_sf"/>
</dbReference>
<dbReference type="FunFam" id="2.60.200.30:FF:000015">
    <property type="entry name" value="NAD(H) kinase 3"/>
    <property type="match status" value="1"/>
</dbReference>
<dbReference type="Gene3D" id="3.80.10.10">
    <property type="entry name" value="Ribonuclease Inhibitor"/>
    <property type="match status" value="1"/>
</dbReference>
<dbReference type="PANTHER" id="PTHR20275:SF28">
    <property type="entry name" value="NADH KINASE"/>
    <property type="match status" value="1"/>
</dbReference>
<dbReference type="Proteomes" id="UP001164929">
    <property type="component" value="Chromosome 11"/>
</dbReference>
<dbReference type="GO" id="GO:0003951">
    <property type="term" value="F:NAD+ kinase activity"/>
    <property type="evidence" value="ECO:0007669"/>
    <property type="project" value="InterPro"/>
</dbReference>
<reference evidence="14" key="1">
    <citation type="journal article" date="2023" name="Mol. Ecol. Resour.">
        <title>Chromosome-level genome assembly of a triploid poplar Populus alba 'Berolinensis'.</title>
        <authorList>
            <person name="Chen S."/>
            <person name="Yu Y."/>
            <person name="Wang X."/>
            <person name="Wang S."/>
            <person name="Zhang T."/>
            <person name="Zhou Y."/>
            <person name="He R."/>
            <person name="Meng N."/>
            <person name="Wang Y."/>
            <person name="Liu W."/>
            <person name="Liu Z."/>
            <person name="Liu J."/>
            <person name="Guo Q."/>
            <person name="Huang H."/>
            <person name="Sederoff R.R."/>
            <person name="Wang G."/>
            <person name="Qu G."/>
            <person name="Chen S."/>
        </authorList>
    </citation>
    <scope>NUCLEOTIDE SEQUENCE</scope>
    <source>
        <strain evidence="14">SC-2020</strain>
    </source>
</reference>
<evidence type="ECO:0000256" key="1">
    <source>
        <dbReference type="ARBA" id="ARBA00004496"/>
    </source>
</evidence>
<dbReference type="InterPro" id="IPR036047">
    <property type="entry name" value="F-box-like_dom_sf"/>
</dbReference>
<dbReference type="EC" id="2.7.1.86" evidence="11"/>
<dbReference type="Pfam" id="PF00646">
    <property type="entry name" value="F-box"/>
    <property type="match status" value="1"/>
</dbReference>
<dbReference type="GO" id="GO:0019674">
    <property type="term" value="P:NAD+ metabolic process"/>
    <property type="evidence" value="ECO:0007669"/>
    <property type="project" value="InterPro"/>
</dbReference>
<evidence type="ECO:0000256" key="8">
    <source>
        <dbReference type="ARBA" id="ARBA00022840"/>
    </source>
</evidence>
<dbReference type="InterPro" id="IPR002504">
    <property type="entry name" value="NADK"/>
</dbReference>
<dbReference type="SUPFAM" id="SSF81383">
    <property type="entry name" value="F-box domain"/>
    <property type="match status" value="1"/>
</dbReference>
<dbReference type="Pfam" id="PF01513">
    <property type="entry name" value="NAD_kinase"/>
    <property type="match status" value="1"/>
</dbReference>
<evidence type="ECO:0000256" key="11">
    <source>
        <dbReference type="ARBA" id="ARBA00066398"/>
    </source>
</evidence>
<evidence type="ECO:0000256" key="9">
    <source>
        <dbReference type="ARBA" id="ARBA00022857"/>
    </source>
</evidence>
<keyword evidence="8" id="KW-0067">ATP-binding</keyword>
<feature type="domain" description="F-box" evidence="13">
    <location>
        <begin position="34"/>
        <end position="84"/>
    </location>
</feature>
<dbReference type="SUPFAM" id="SSF111331">
    <property type="entry name" value="NAD kinase/diacylglycerol kinase-like"/>
    <property type="match status" value="1"/>
</dbReference>
<evidence type="ECO:0000259" key="13">
    <source>
        <dbReference type="PROSITE" id="PS50181"/>
    </source>
</evidence>
<dbReference type="GO" id="GO:0006741">
    <property type="term" value="P:NADP+ biosynthetic process"/>
    <property type="evidence" value="ECO:0007669"/>
    <property type="project" value="InterPro"/>
</dbReference>
<evidence type="ECO:0000256" key="3">
    <source>
        <dbReference type="ARBA" id="ARBA00011738"/>
    </source>
</evidence>
<comment type="similarity">
    <text evidence="2">Belongs to the NAD kinase family.</text>
</comment>
<evidence type="ECO:0000256" key="10">
    <source>
        <dbReference type="ARBA" id="ARBA00023027"/>
    </source>
</evidence>
<dbReference type="InterPro" id="IPR053781">
    <property type="entry name" value="F-box_AtFBL13-like"/>
</dbReference>
<comment type="subcellular location">
    <subcellularLocation>
        <location evidence="1">Cytoplasm</location>
    </subcellularLocation>
</comment>
<feature type="region of interest" description="Disordered" evidence="12">
    <location>
        <begin position="1"/>
        <end position="32"/>
    </location>
</feature>
<sequence length="754" mass="85235">MEIIILETDRQPQNNQEPTGEPRTRKRSSLNNNEDRISTLPNVLLHHILSFVDAVQVVQTCVLSKRWMNVWKSHPYLDFNFETFSSLINSDYYDDEVNNFTDFIYHVLVRRHNLKAVKISLDILRDTRCSLVESLIYYAVKHHVEEISINTAHWDVPIVLPRCFFDCESLRSLKLKVDGGIALPKSLGLQSLKTLHLGGARNFDGKIFSSCPNLENLKIEDICLNTIENFNIHVLNLKSLEILNWRYSRIMRGCKVMLFAPKLTSFKFDGNTPLFWSEVNLTSLDDVNVVLQRYHHSHNYPFYVVEDEYISEEDETEQGLVLNLIKMLHEFCSAKSLTLSMNIIEILSEVPDALDKHPSPFSNLKYLKLKTDHKDVTLPAHVLNYFLTSSSFLKFPFGKSISEKVNFGNVNSGKPHTLPSLQGRTALRCSKPIERSRTHSEKDIKMARRRLLLMLKPFDVYQFGQSNGGSSITNSQAFRYLDNRRKVHKDAINFCQDILRKKSNIDWEPILRTNLSQPIRNFDLVVTVGGDGTLLQASHFLDDSIPVLGVNSDPTQVKEVEKFSNEFDATRSTGYLCAATVQSFEQVLDEILAGQKVPSNLSRISLSVNSQLLSTYALNDILIADPCPATVSRFSFRIQRDSESCGPLVNCRSSGLRVSTAAGSTAAMLSAGGFAMPVLSEDLQYMVREPISPGAAIRLMHGIIKSDQSLKASWFSKKGVIYIDGSHVFHSIQHGDTIEMSSKAPGLKVFLPHD</sequence>
<evidence type="ECO:0000313" key="14">
    <source>
        <dbReference type="EMBL" id="KAJ6979729.1"/>
    </source>
</evidence>
<dbReference type="Gene3D" id="3.40.50.10330">
    <property type="entry name" value="Probable inorganic polyphosphate/atp-NAD kinase, domain 1"/>
    <property type="match status" value="1"/>
</dbReference>
<evidence type="ECO:0000313" key="15">
    <source>
        <dbReference type="Proteomes" id="UP001164929"/>
    </source>
</evidence>
<evidence type="ECO:0000256" key="4">
    <source>
        <dbReference type="ARBA" id="ARBA00022490"/>
    </source>
</evidence>
<dbReference type="InterPro" id="IPR017437">
    <property type="entry name" value="ATP-NAD_kinase_PpnK-typ_C"/>
</dbReference>
<dbReference type="GO" id="GO:0005737">
    <property type="term" value="C:cytoplasm"/>
    <property type="evidence" value="ECO:0007669"/>
    <property type="project" value="UniProtKB-SubCell"/>
</dbReference>
<dbReference type="EMBL" id="JAQIZT010000011">
    <property type="protein sequence ID" value="KAJ6979729.1"/>
    <property type="molecule type" value="Genomic_DNA"/>
</dbReference>
<dbReference type="InterPro" id="IPR016064">
    <property type="entry name" value="NAD/diacylglycerol_kinase_sf"/>
</dbReference>